<evidence type="ECO:0000259" key="4">
    <source>
        <dbReference type="PROSITE" id="PS00388"/>
    </source>
</evidence>
<dbReference type="RefSeq" id="XP_013433573.1">
    <property type="nucleotide sequence ID" value="XM_013578119.1"/>
</dbReference>
<dbReference type="GeneID" id="25470256"/>
<keyword evidence="3" id="KW-0539">Nucleus</keyword>
<comment type="subcellular location">
    <subcellularLocation>
        <location evidence="3">Cytoplasm</location>
    </subcellularLocation>
    <subcellularLocation>
        <location evidence="3">Nucleus</location>
    </subcellularLocation>
</comment>
<dbReference type="InterPro" id="IPR029055">
    <property type="entry name" value="Ntn_hydrolases_N"/>
</dbReference>
<feature type="domain" description="Proteasome alpha-type subunits" evidence="4">
    <location>
        <begin position="8"/>
        <end position="30"/>
    </location>
</feature>
<dbReference type="Gene3D" id="3.60.20.10">
    <property type="entry name" value="Glutamine Phosphoribosylpyrophosphate, subunit 1, domain 1"/>
    <property type="match status" value="1"/>
</dbReference>
<dbReference type="PROSITE" id="PS00388">
    <property type="entry name" value="PROTEASOME_ALPHA_1"/>
    <property type="match status" value="1"/>
</dbReference>
<keyword evidence="3" id="KW-0963">Cytoplasm</keyword>
<dbReference type="OrthoDB" id="330662at2759"/>
<dbReference type="EMBL" id="HG723054">
    <property type="protein sequence ID" value="CDJ65106.1"/>
    <property type="molecule type" value="Genomic_DNA"/>
</dbReference>
<evidence type="ECO:0000313" key="6">
    <source>
        <dbReference type="Proteomes" id="UP000030754"/>
    </source>
</evidence>
<dbReference type="AlphaFoldDB" id="U6MM70"/>
<protein>
    <recommendedName>
        <fullName evidence="3">Proteasome subunit alpha type</fullName>
    </recommendedName>
</protein>
<name>U6MM70_9EIME</name>
<dbReference type="InterPro" id="IPR000426">
    <property type="entry name" value="Proteasome_asu_N"/>
</dbReference>
<dbReference type="Proteomes" id="UP000030754">
    <property type="component" value="Unassembled WGS sequence"/>
</dbReference>
<dbReference type="InterPro" id="IPR023332">
    <property type="entry name" value="Proteasome_alpha-type"/>
</dbReference>
<dbReference type="PROSITE" id="PS51475">
    <property type="entry name" value="PROTEASOME_ALPHA_2"/>
    <property type="match status" value="1"/>
</dbReference>
<dbReference type="GO" id="GO:0019773">
    <property type="term" value="C:proteasome core complex, alpha-subunit complex"/>
    <property type="evidence" value="ECO:0007669"/>
    <property type="project" value="UniProtKB-UniRule"/>
</dbReference>
<dbReference type="SMART" id="SM00948">
    <property type="entry name" value="Proteasome_A_N"/>
    <property type="match status" value="1"/>
</dbReference>
<dbReference type="VEuPathDB" id="ToxoDB:ENH_00000570"/>
<dbReference type="SUPFAM" id="SSF56235">
    <property type="entry name" value="N-terminal nucleophile aminohydrolases (Ntn hydrolases)"/>
    <property type="match status" value="1"/>
</dbReference>
<dbReference type="InterPro" id="IPR050115">
    <property type="entry name" value="Proteasome_alpha"/>
</dbReference>
<reference evidence="5" key="1">
    <citation type="submission" date="2013-10" db="EMBL/GenBank/DDBJ databases">
        <title>Genomic analysis of the causative agents of coccidiosis in chickens.</title>
        <authorList>
            <person name="Reid A.J."/>
            <person name="Blake D."/>
            <person name="Billington K."/>
            <person name="Browne H."/>
            <person name="Dunn M."/>
            <person name="Hung S."/>
            <person name="Kawahara F."/>
            <person name="Miranda-Saavedra D."/>
            <person name="Mourier T."/>
            <person name="Nagra H."/>
            <person name="Otto T.D."/>
            <person name="Rawlings N."/>
            <person name="Sanchez A."/>
            <person name="Sanders M."/>
            <person name="Subramaniam C."/>
            <person name="Tay Y."/>
            <person name="Dear P."/>
            <person name="Doerig C."/>
            <person name="Gruber A."/>
            <person name="Parkinson J."/>
            <person name="Shirley M."/>
            <person name="Wan K.L."/>
            <person name="Berriman M."/>
            <person name="Tomley F."/>
            <person name="Pain A."/>
        </authorList>
    </citation>
    <scope>NUCLEOTIDE SEQUENCE [LARGE SCALE GENOMIC DNA]</scope>
    <source>
        <strain evidence="5">Houghton</strain>
    </source>
</reference>
<dbReference type="Pfam" id="PF10584">
    <property type="entry name" value="Proteasome_A_N"/>
    <property type="match status" value="1"/>
</dbReference>
<comment type="subunit">
    <text evidence="3">The 26S proteasome consists of a 20S proteasome core and two 19S regulatory subunits.</text>
</comment>
<reference evidence="5" key="2">
    <citation type="submission" date="2013-10" db="EMBL/GenBank/DDBJ databases">
        <authorList>
            <person name="Aslett M."/>
        </authorList>
    </citation>
    <scope>NUCLEOTIDE SEQUENCE [LARGE SCALE GENOMIC DNA]</scope>
    <source>
        <strain evidence="5">Houghton</strain>
    </source>
</reference>
<accession>U6MM70</accession>
<keyword evidence="6" id="KW-1185">Reference proteome</keyword>
<evidence type="ECO:0000313" key="5">
    <source>
        <dbReference type="EMBL" id="CDJ65106.1"/>
    </source>
</evidence>
<proteinExistence type="inferred from homology"/>
<evidence type="ECO:0000256" key="2">
    <source>
        <dbReference type="PROSITE-ProRule" id="PRU00808"/>
    </source>
</evidence>
<dbReference type="InterPro" id="IPR001353">
    <property type="entry name" value="Proteasome_sua/b"/>
</dbReference>
<dbReference type="GO" id="GO:0005737">
    <property type="term" value="C:cytoplasm"/>
    <property type="evidence" value="ECO:0007669"/>
    <property type="project" value="UniProtKB-SubCell"/>
</dbReference>
<evidence type="ECO:0000256" key="1">
    <source>
        <dbReference type="ARBA" id="ARBA00022942"/>
    </source>
</evidence>
<dbReference type="GO" id="GO:0006511">
    <property type="term" value="P:ubiquitin-dependent protein catabolic process"/>
    <property type="evidence" value="ECO:0007669"/>
    <property type="project" value="InterPro"/>
</dbReference>
<dbReference type="GO" id="GO:0005634">
    <property type="term" value="C:nucleus"/>
    <property type="evidence" value="ECO:0007669"/>
    <property type="project" value="UniProtKB-SubCell"/>
</dbReference>
<comment type="similarity">
    <text evidence="2 3">Belongs to the peptidase T1A family.</text>
</comment>
<dbReference type="Pfam" id="PF00227">
    <property type="entry name" value="Proteasome"/>
    <property type="match status" value="1"/>
</dbReference>
<sequence length="259" mass="27603">MAGLGSGYDISVSTFSPDGRVFQVEYASKAVDAAPLCLAAACKDGVVFAAEVPRVSPLLTKGANKVIFQVNEEIGLVFGGLLSDGRRLWGRARAEAANYKSAFGVSIPLGVLAERLSLFVHSFTLYWHLRPFGVTCLLGGLQPNPKSGFRELTGEIYAIDPSGCCCRFFAAAAGRERPAAKTELEKLNLKAAAAAAAAADLVRLLLQLGEESQKENKKEIQVAVINSQNGKVNFHFWQQQQVAAAVAAAQQAIQAMDSD</sequence>
<gene>
    <name evidence="5" type="ORF">ENH_00000570</name>
</gene>
<keyword evidence="1 2" id="KW-0647">Proteasome</keyword>
<organism evidence="5 6">
    <name type="scientific">Eimeria necatrix</name>
    <dbReference type="NCBI Taxonomy" id="51315"/>
    <lineage>
        <taxon>Eukaryota</taxon>
        <taxon>Sar</taxon>
        <taxon>Alveolata</taxon>
        <taxon>Apicomplexa</taxon>
        <taxon>Conoidasida</taxon>
        <taxon>Coccidia</taxon>
        <taxon>Eucoccidiorida</taxon>
        <taxon>Eimeriorina</taxon>
        <taxon>Eimeriidae</taxon>
        <taxon>Eimeria</taxon>
    </lineage>
</organism>
<dbReference type="PANTHER" id="PTHR11599">
    <property type="entry name" value="PROTEASOME SUBUNIT ALPHA/BETA"/>
    <property type="match status" value="1"/>
</dbReference>
<evidence type="ECO:0000256" key="3">
    <source>
        <dbReference type="RuleBase" id="RU000551"/>
    </source>
</evidence>